<reference evidence="2" key="1">
    <citation type="submission" date="2013-09" db="EMBL/GenBank/DDBJ databases">
        <title>Corchorus olitorius genome sequencing.</title>
        <authorList>
            <person name="Alam M."/>
            <person name="Haque M.S."/>
            <person name="Islam M.S."/>
            <person name="Emdad E.M."/>
            <person name="Islam M.M."/>
            <person name="Ahmed B."/>
            <person name="Halim A."/>
            <person name="Hossen Q.M.M."/>
            <person name="Hossain M.Z."/>
            <person name="Ahmed R."/>
            <person name="Khan M.M."/>
            <person name="Islam R."/>
            <person name="Rashid M.M."/>
            <person name="Khan S.A."/>
            <person name="Rahman M.S."/>
            <person name="Alam M."/>
            <person name="Yahiya A.S."/>
            <person name="Khan M.S."/>
            <person name="Azam M.S."/>
            <person name="Haque T."/>
            <person name="Lashkar M.Z.H."/>
            <person name="Akhand A.I."/>
            <person name="Morshed G."/>
            <person name="Roy S."/>
            <person name="Uddin K.S."/>
            <person name="Rabeya T."/>
            <person name="Hossain A.S."/>
            <person name="Chowdhury A."/>
            <person name="Snigdha A.R."/>
            <person name="Mortoza M.S."/>
            <person name="Matin S.A."/>
            <person name="Hoque S.M.E."/>
            <person name="Islam M.K."/>
            <person name="Roy D.K."/>
            <person name="Haider R."/>
            <person name="Moosa M.M."/>
            <person name="Elias S.M."/>
            <person name="Hasan A.M."/>
            <person name="Jahan S."/>
            <person name="Shafiuddin M."/>
            <person name="Mahmood N."/>
            <person name="Shommy N.S."/>
        </authorList>
    </citation>
    <scope>NUCLEOTIDE SEQUENCE [LARGE SCALE GENOMIC DNA]</scope>
    <source>
        <strain evidence="2">cv. O-4</strain>
    </source>
</reference>
<name>A0A1R3K6G5_9ROSI</name>
<organism evidence="1 2">
    <name type="scientific">Corchorus olitorius</name>
    <dbReference type="NCBI Taxonomy" id="93759"/>
    <lineage>
        <taxon>Eukaryota</taxon>
        <taxon>Viridiplantae</taxon>
        <taxon>Streptophyta</taxon>
        <taxon>Embryophyta</taxon>
        <taxon>Tracheophyta</taxon>
        <taxon>Spermatophyta</taxon>
        <taxon>Magnoliopsida</taxon>
        <taxon>eudicotyledons</taxon>
        <taxon>Gunneridae</taxon>
        <taxon>Pentapetalae</taxon>
        <taxon>rosids</taxon>
        <taxon>malvids</taxon>
        <taxon>Malvales</taxon>
        <taxon>Malvaceae</taxon>
        <taxon>Grewioideae</taxon>
        <taxon>Apeibeae</taxon>
        <taxon>Corchorus</taxon>
    </lineage>
</organism>
<dbReference type="Proteomes" id="UP000187203">
    <property type="component" value="Unassembled WGS sequence"/>
</dbReference>
<evidence type="ECO:0000313" key="2">
    <source>
        <dbReference type="Proteomes" id="UP000187203"/>
    </source>
</evidence>
<protein>
    <submittedName>
        <fullName evidence="1">Leucine-rich repeat receptor-like serine/threonine-protein kinase</fullName>
    </submittedName>
</protein>
<keyword evidence="1" id="KW-0418">Kinase</keyword>
<dbReference type="GO" id="GO:0016301">
    <property type="term" value="F:kinase activity"/>
    <property type="evidence" value="ECO:0007669"/>
    <property type="project" value="UniProtKB-KW"/>
</dbReference>
<proteinExistence type="predicted"/>
<sequence>MDVFAFGIILIGLIAKKVFIVEDYSIEYGVCEDATFVDEWATEEYERRKSMVGDMVSLVHESLEVDPDFQSIDGVEATKLAMQCLEPELYDRTYSDELVEQLLKLHVLQDSLKPWSLQHIMTIEECI</sequence>
<gene>
    <name evidence="1" type="ORF">COLO4_10891</name>
</gene>
<keyword evidence="1" id="KW-0808">Transferase</keyword>
<keyword evidence="2" id="KW-1185">Reference proteome</keyword>
<dbReference type="OrthoDB" id="1651108at2759"/>
<dbReference type="AlphaFoldDB" id="A0A1R3K6G5"/>
<keyword evidence="1" id="KW-0675">Receptor</keyword>
<accession>A0A1R3K6G5</accession>
<evidence type="ECO:0000313" key="1">
    <source>
        <dbReference type="EMBL" id="OMP02697.1"/>
    </source>
</evidence>
<dbReference type="EMBL" id="AWUE01014597">
    <property type="protein sequence ID" value="OMP02697.1"/>
    <property type="molecule type" value="Genomic_DNA"/>
</dbReference>
<comment type="caution">
    <text evidence="1">The sequence shown here is derived from an EMBL/GenBank/DDBJ whole genome shotgun (WGS) entry which is preliminary data.</text>
</comment>